<dbReference type="Proteomes" id="UP000216339">
    <property type="component" value="Unassembled WGS sequence"/>
</dbReference>
<dbReference type="EMBL" id="MQWD01000001">
    <property type="protein sequence ID" value="PAP75574.1"/>
    <property type="molecule type" value="Genomic_DNA"/>
</dbReference>
<dbReference type="CDD" id="cd00657">
    <property type="entry name" value="Ferritin_like"/>
    <property type="match status" value="1"/>
</dbReference>
<dbReference type="PROSITE" id="PS51318">
    <property type="entry name" value="TAT"/>
    <property type="match status" value="1"/>
</dbReference>
<evidence type="ECO:0000256" key="1">
    <source>
        <dbReference type="SAM" id="MobiDB-lite"/>
    </source>
</evidence>
<sequence length="269" mass="27837">MNSLLTFFDTETAVQSRRNALGTVGKLGLGAALASVPFLKPGVARAQSGSGDVAILNYALTLEYLERSFYRQALDSGTIPGDVRPLFQTIYDDEAAHVDFLRGALEGAGANPVDYTDSDFAFGDFVTSFAGIAALAQGLEDTGVRAYKGQAAAISTPAYLQAALQIHSVEARHAAAIRRLSQSPAAQGWIPNSQPDAPAPIAPVYGAGSPASQFPAEGNTTQGGVQLTTALSGYSATEISAAFDEPLDMDTVLGIAGQFITGSEGDGND</sequence>
<proteinExistence type="predicted"/>
<dbReference type="OrthoDB" id="954262at2"/>
<dbReference type="InterPro" id="IPR009078">
    <property type="entry name" value="Ferritin-like_SF"/>
</dbReference>
<dbReference type="SUPFAM" id="SSF47240">
    <property type="entry name" value="Ferritin-like"/>
    <property type="match status" value="1"/>
</dbReference>
<comment type="caution">
    <text evidence="2">The sequence shown here is derived from an EMBL/GenBank/DDBJ whole genome shotgun (WGS) entry which is preliminary data.</text>
</comment>
<keyword evidence="3" id="KW-1185">Reference proteome</keyword>
<dbReference type="InterPro" id="IPR012347">
    <property type="entry name" value="Ferritin-like"/>
</dbReference>
<evidence type="ECO:0000313" key="2">
    <source>
        <dbReference type="EMBL" id="PAP75574.1"/>
    </source>
</evidence>
<accession>A0A271IXP2</accession>
<evidence type="ECO:0008006" key="4">
    <source>
        <dbReference type="Google" id="ProtNLM"/>
    </source>
</evidence>
<dbReference type="Pfam" id="PF13668">
    <property type="entry name" value="Ferritin_2"/>
    <property type="match status" value="1"/>
</dbReference>
<dbReference type="RefSeq" id="WP_095509212.1">
    <property type="nucleotide sequence ID" value="NZ_MQWD01000001.1"/>
</dbReference>
<evidence type="ECO:0000313" key="3">
    <source>
        <dbReference type="Proteomes" id="UP000216339"/>
    </source>
</evidence>
<reference evidence="2 3" key="1">
    <citation type="submission" date="2016-11" db="EMBL/GenBank/DDBJ databases">
        <title>Study of marine rhodopsin-containing bacteria.</title>
        <authorList>
            <person name="Yoshizawa S."/>
            <person name="Kumagai Y."/>
            <person name="Kogure K."/>
        </authorList>
    </citation>
    <scope>NUCLEOTIDE SEQUENCE [LARGE SCALE GENOMIC DNA]</scope>
    <source>
        <strain evidence="2 3">SAORIC-28</strain>
    </source>
</reference>
<name>A0A271IXP2_9BACT</name>
<protein>
    <recommendedName>
        <fullName evidence="4">Ferritin-like domain-containing protein</fullName>
    </recommendedName>
</protein>
<dbReference type="Gene3D" id="1.20.1260.10">
    <property type="match status" value="1"/>
</dbReference>
<gene>
    <name evidence="2" type="ORF">BSZ37_03535</name>
</gene>
<dbReference type="InterPro" id="IPR006311">
    <property type="entry name" value="TAT_signal"/>
</dbReference>
<organism evidence="2 3">
    <name type="scientific">Rubrivirga marina</name>
    <dbReference type="NCBI Taxonomy" id="1196024"/>
    <lineage>
        <taxon>Bacteria</taxon>
        <taxon>Pseudomonadati</taxon>
        <taxon>Rhodothermota</taxon>
        <taxon>Rhodothermia</taxon>
        <taxon>Rhodothermales</taxon>
        <taxon>Rubricoccaceae</taxon>
        <taxon>Rubrivirga</taxon>
    </lineage>
</organism>
<dbReference type="AlphaFoldDB" id="A0A271IXP2"/>
<feature type="region of interest" description="Disordered" evidence="1">
    <location>
        <begin position="200"/>
        <end position="222"/>
    </location>
</feature>